<feature type="region of interest" description="Disordered" evidence="1">
    <location>
        <begin position="153"/>
        <end position="179"/>
    </location>
</feature>
<feature type="domain" description="Heterokaryon incompatibility" evidence="2">
    <location>
        <begin position="218"/>
        <end position="359"/>
    </location>
</feature>
<dbReference type="PANTHER" id="PTHR24148:SF73">
    <property type="entry name" value="HET DOMAIN PROTEIN (AFU_ORTHOLOGUE AFUA_8G01020)"/>
    <property type="match status" value="1"/>
</dbReference>
<evidence type="ECO:0000313" key="4">
    <source>
        <dbReference type="Proteomes" id="UP001187682"/>
    </source>
</evidence>
<feature type="compositionally biased region" description="Pro residues" evidence="1">
    <location>
        <begin position="60"/>
        <end position="75"/>
    </location>
</feature>
<evidence type="ECO:0000313" key="3">
    <source>
        <dbReference type="EMBL" id="SPN99070.1"/>
    </source>
</evidence>
<protein>
    <submittedName>
        <fullName evidence="3">Related to heterokaryon incompatibility protein het-6</fullName>
    </submittedName>
</protein>
<accession>A0AAE8SSD7</accession>
<dbReference type="Proteomes" id="UP001187682">
    <property type="component" value="Unassembled WGS sequence"/>
</dbReference>
<organism evidence="3 4">
    <name type="scientific">Cephalotrichum gorgonifer</name>
    <dbReference type="NCBI Taxonomy" id="2041049"/>
    <lineage>
        <taxon>Eukaryota</taxon>
        <taxon>Fungi</taxon>
        <taxon>Dikarya</taxon>
        <taxon>Ascomycota</taxon>
        <taxon>Pezizomycotina</taxon>
        <taxon>Sordariomycetes</taxon>
        <taxon>Hypocreomycetidae</taxon>
        <taxon>Microascales</taxon>
        <taxon>Microascaceae</taxon>
        <taxon>Cephalotrichum</taxon>
    </lineage>
</organism>
<dbReference type="Pfam" id="PF26639">
    <property type="entry name" value="Het-6_barrel"/>
    <property type="match status" value="1"/>
</dbReference>
<reference evidence="3" key="1">
    <citation type="submission" date="2018-03" db="EMBL/GenBank/DDBJ databases">
        <authorList>
            <person name="Guldener U."/>
        </authorList>
    </citation>
    <scope>NUCLEOTIDE SEQUENCE</scope>
</reference>
<sequence>MAPYNWPGDTVSPPENARDNPFRPQNAAYHSDDESVYPRQLPSRPRNPALPPDQSMMPPGYRPPPPLPYTEPPPHQQTTGWFEPPKVRIRSASVAPSLSMYSVPPDWLPDPHPRDRLPYGAAPPYKTKDPLRTGYPTPMYPDMLRSPHPDRIAETETAESTTGGLEPVTRPRAAPSNRPLQYRALGDMEIRLLRILPERMSTLRCELIHASLDKPVKYVAISYARGDSGESQTIQVDGTTMSITSSLYGALKVLRRKSGIVAVWADALCIDQDNGEERTRQVQHMKDIYSKAQSVAVWLGPEGEASGLAMRLLSHVAHRGDSPAYIKELIGSKARRREFDALVRVFEREYWSRLWIVQEVFNATRVDVYCGTTRLPFDVYRTASKVFLRHKEDIATHFPPGNLDSKQQSVTRSRLPYAELLARHGPGSFPDISSLLSLGEASLLEILQACRNRHASVPHDKVFGILGVLPEEMRENFKPDYALTVRDVYINVVDYLVTTTERLDVICESIHFPPHTSTTNLPTWTPDWSHIPQATSLGLHYDFKAAGSTKAKWSFKDGRSKLAVSAVFLDVVKKRGVAVGTLCSEDDYLMAFMHWRALLVGDHEPQDKEGHAELREAFCRTLCVGQIPPQHKDPRKWSRVCYQVFASMIHERLPYMPLDRELTAYASSAQEISIAAQQKIAKETCGERMKGRCLFVTQNESFVGIGTGAMLPGDIIVVPLGCYSPVILRPEGRGEYIFVGDVYVDGYMYGEAIDELDSGQKEMEEYVIC</sequence>
<feature type="region of interest" description="Disordered" evidence="1">
    <location>
        <begin position="1"/>
        <end position="84"/>
    </location>
</feature>
<name>A0AAE8SSD7_9PEZI</name>
<dbReference type="PANTHER" id="PTHR24148">
    <property type="entry name" value="ANKYRIN REPEAT DOMAIN-CONTAINING PROTEIN 39 HOMOLOG-RELATED"/>
    <property type="match status" value="1"/>
</dbReference>
<comment type="caution">
    <text evidence="3">The sequence shown here is derived from an EMBL/GenBank/DDBJ whole genome shotgun (WGS) entry which is preliminary data.</text>
</comment>
<dbReference type="AlphaFoldDB" id="A0AAE8SSD7"/>
<dbReference type="InterPro" id="IPR052895">
    <property type="entry name" value="HetReg/Transcr_Mod"/>
</dbReference>
<dbReference type="InterPro" id="IPR010730">
    <property type="entry name" value="HET"/>
</dbReference>
<proteinExistence type="predicted"/>
<evidence type="ECO:0000259" key="2">
    <source>
        <dbReference type="Pfam" id="PF06985"/>
    </source>
</evidence>
<gene>
    <name evidence="3" type="ORF">DNG_02109</name>
</gene>
<dbReference type="EMBL" id="ONZQ02000002">
    <property type="protein sequence ID" value="SPN99070.1"/>
    <property type="molecule type" value="Genomic_DNA"/>
</dbReference>
<dbReference type="Pfam" id="PF06985">
    <property type="entry name" value="HET"/>
    <property type="match status" value="1"/>
</dbReference>
<evidence type="ECO:0000256" key="1">
    <source>
        <dbReference type="SAM" id="MobiDB-lite"/>
    </source>
</evidence>
<keyword evidence="4" id="KW-1185">Reference proteome</keyword>